<feature type="compositionally biased region" description="Basic and acidic residues" evidence="2">
    <location>
        <begin position="971"/>
        <end position="985"/>
    </location>
</feature>
<dbReference type="KEGG" id="dpte:113790164"/>
<dbReference type="InterPro" id="IPR024066">
    <property type="entry name" value="RGS_subdom1/3"/>
</dbReference>
<keyword evidence="5" id="KW-0808">Transferase</keyword>
<feature type="compositionally biased region" description="Low complexity" evidence="2">
    <location>
        <begin position="364"/>
        <end position="386"/>
    </location>
</feature>
<dbReference type="GO" id="GO:0005737">
    <property type="term" value="C:cytoplasm"/>
    <property type="evidence" value="ECO:0007669"/>
    <property type="project" value="TreeGrafter"/>
</dbReference>
<gene>
    <name evidence="5" type="primary">LOC113790164</name>
</gene>
<feature type="compositionally biased region" description="Basic and acidic residues" evidence="2">
    <location>
        <begin position="1"/>
        <end position="10"/>
    </location>
</feature>
<reference evidence="5" key="1">
    <citation type="submission" date="2025-08" db="UniProtKB">
        <authorList>
            <consortium name="RefSeq"/>
        </authorList>
    </citation>
    <scope>IDENTIFICATION</scope>
    <source>
        <strain evidence="5">Airmid</strain>
    </source>
</reference>
<feature type="compositionally biased region" description="Polar residues" evidence="2">
    <location>
        <begin position="561"/>
        <end position="570"/>
    </location>
</feature>
<dbReference type="GO" id="GO:0016301">
    <property type="term" value="F:kinase activity"/>
    <property type="evidence" value="ECO:0007669"/>
    <property type="project" value="UniProtKB-KW"/>
</dbReference>
<feature type="compositionally biased region" description="Polar residues" evidence="2">
    <location>
        <begin position="352"/>
        <end position="361"/>
    </location>
</feature>
<dbReference type="AlphaFoldDB" id="A0A6P6XQB0"/>
<feature type="region of interest" description="Disordered" evidence="2">
    <location>
        <begin position="712"/>
        <end position="801"/>
    </location>
</feature>
<feature type="region of interest" description="Disordered" evidence="2">
    <location>
        <begin position="1"/>
        <end position="22"/>
    </location>
</feature>
<dbReference type="RefSeq" id="XP_027195595.1">
    <property type="nucleotide sequence ID" value="XM_027339794.1"/>
</dbReference>
<accession>A0A6P6XQB0</accession>
<feature type="compositionally biased region" description="Polar residues" evidence="2">
    <location>
        <begin position="712"/>
        <end position="729"/>
    </location>
</feature>
<dbReference type="InterPro" id="IPR016137">
    <property type="entry name" value="RGS"/>
</dbReference>
<dbReference type="GO" id="GO:0005096">
    <property type="term" value="F:GTPase activator activity"/>
    <property type="evidence" value="ECO:0007669"/>
    <property type="project" value="TreeGrafter"/>
</dbReference>
<name>A0A6P6XQB0_DERPT</name>
<feature type="compositionally biased region" description="Polar residues" evidence="2">
    <location>
        <begin position="261"/>
        <end position="296"/>
    </location>
</feature>
<feature type="region of interest" description="Disordered" evidence="2">
    <location>
        <begin position="227"/>
        <end position="296"/>
    </location>
</feature>
<feature type="compositionally biased region" description="Polar residues" evidence="2">
    <location>
        <begin position="69"/>
        <end position="83"/>
    </location>
</feature>
<evidence type="ECO:0000259" key="3">
    <source>
        <dbReference type="PROSITE" id="PS50132"/>
    </source>
</evidence>
<dbReference type="InParanoid" id="A0A6P6XQB0"/>
<feature type="compositionally biased region" description="Polar residues" evidence="2">
    <location>
        <begin position="754"/>
        <end position="764"/>
    </location>
</feature>
<evidence type="ECO:0000256" key="1">
    <source>
        <dbReference type="ARBA" id="ARBA00022700"/>
    </source>
</evidence>
<feature type="compositionally biased region" description="Low complexity" evidence="2">
    <location>
        <begin position="464"/>
        <end position="476"/>
    </location>
</feature>
<evidence type="ECO:0000313" key="4">
    <source>
        <dbReference type="Proteomes" id="UP000515146"/>
    </source>
</evidence>
<feature type="region of interest" description="Disordered" evidence="2">
    <location>
        <begin position="961"/>
        <end position="1021"/>
    </location>
</feature>
<feature type="region of interest" description="Disordered" evidence="2">
    <location>
        <begin position="608"/>
        <end position="673"/>
    </location>
</feature>
<feature type="compositionally biased region" description="Acidic residues" evidence="2">
    <location>
        <begin position="244"/>
        <end position="253"/>
    </location>
</feature>
<dbReference type="OrthoDB" id="196547at2759"/>
<dbReference type="SUPFAM" id="SSF48097">
    <property type="entry name" value="Regulator of G-protein signaling, RGS"/>
    <property type="match status" value="1"/>
</dbReference>
<dbReference type="PANTHER" id="PTHR45746">
    <property type="entry name" value="LP21163P"/>
    <property type="match status" value="1"/>
</dbReference>
<feature type="compositionally biased region" description="Acidic residues" evidence="2">
    <location>
        <begin position="614"/>
        <end position="623"/>
    </location>
</feature>
<dbReference type="Gene3D" id="1.10.196.10">
    <property type="match status" value="2"/>
</dbReference>
<feature type="compositionally biased region" description="Low complexity" evidence="2">
    <location>
        <begin position="92"/>
        <end position="115"/>
    </location>
</feature>
<feature type="region of interest" description="Disordered" evidence="2">
    <location>
        <begin position="537"/>
        <end position="577"/>
    </location>
</feature>
<dbReference type="Pfam" id="PF00615">
    <property type="entry name" value="RGS"/>
    <property type="match status" value="1"/>
</dbReference>
<feature type="region of interest" description="Disordered" evidence="2">
    <location>
        <begin position="69"/>
        <end position="123"/>
    </location>
</feature>
<organism evidence="4 5">
    <name type="scientific">Dermatophagoides pteronyssinus</name>
    <name type="common">European house dust mite</name>
    <dbReference type="NCBI Taxonomy" id="6956"/>
    <lineage>
        <taxon>Eukaryota</taxon>
        <taxon>Metazoa</taxon>
        <taxon>Ecdysozoa</taxon>
        <taxon>Arthropoda</taxon>
        <taxon>Chelicerata</taxon>
        <taxon>Arachnida</taxon>
        <taxon>Acari</taxon>
        <taxon>Acariformes</taxon>
        <taxon>Sarcoptiformes</taxon>
        <taxon>Astigmata</taxon>
        <taxon>Psoroptidia</taxon>
        <taxon>Analgoidea</taxon>
        <taxon>Pyroglyphidae</taxon>
        <taxon>Dermatophagoidinae</taxon>
        <taxon>Dermatophagoides</taxon>
    </lineage>
</organism>
<dbReference type="FunFam" id="1.10.167.10:FF:000001">
    <property type="entry name" value="Putative regulator of g-protein signaling 12"/>
    <property type="match status" value="1"/>
</dbReference>
<dbReference type="SMART" id="SM00315">
    <property type="entry name" value="RGS"/>
    <property type="match status" value="1"/>
</dbReference>
<keyword evidence="1" id="KW-0734">Signal transduction inhibitor</keyword>
<evidence type="ECO:0000256" key="2">
    <source>
        <dbReference type="SAM" id="MobiDB-lite"/>
    </source>
</evidence>
<dbReference type="PROSITE" id="PS50132">
    <property type="entry name" value="RGS"/>
    <property type="match status" value="1"/>
</dbReference>
<dbReference type="PANTHER" id="PTHR45746:SF6">
    <property type="entry name" value="LP21163P"/>
    <property type="match status" value="1"/>
</dbReference>
<dbReference type="InterPro" id="IPR047016">
    <property type="entry name" value="RGS6/7/9/11"/>
</dbReference>
<dbReference type="PRINTS" id="PR01301">
    <property type="entry name" value="RGSPROTEIN"/>
</dbReference>
<dbReference type="GO" id="GO:0009968">
    <property type="term" value="P:negative regulation of signal transduction"/>
    <property type="evidence" value="ECO:0007669"/>
    <property type="project" value="UniProtKB-KW"/>
</dbReference>
<feature type="region of interest" description="Disordered" evidence="2">
    <location>
        <begin position="455"/>
        <end position="479"/>
    </location>
</feature>
<feature type="compositionally biased region" description="Basic residues" evidence="2">
    <location>
        <begin position="772"/>
        <end position="785"/>
    </location>
</feature>
<protein>
    <submittedName>
        <fullName evidence="5">Probable serine/threonine-protein kinase DDB_G0282963 isoform X1</fullName>
    </submittedName>
</protein>
<keyword evidence="5" id="KW-0418">Kinase</keyword>
<feature type="compositionally biased region" description="Polar residues" evidence="2">
    <location>
        <begin position="632"/>
        <end position="649"/>
    </location>
</feature>
<dbReference type="Gene3D" id="1.10.167.10">
    <property type="entry name" value="Regulator of G-protein Signalling 4, domain 2"/>
    <property type="match status" value="1"/>
</dbReference>
<evidence type="ECO:0000313" key="5">
    <source>
        <dbReference type="RefSeq" id="XP_027195595.1"/>
    </source>
</evidence>
<dbReference type="InterPro" id="IPR036305">
    <property type="entry name" value="RGS_sf"/>
</dbReference>
<dbReference type="InterPro" id="IPR044926">
    <property type="entry name" value="RGS_subdomain_2"/>
</dbReference>
<feature type="region of interest" description="Disordered" evidence="2">
    <location>
        <begin position="344"/>
        <end position="386"/>
    </location>
</feature>
<feature type="compositionally biased region" description="Low complexity" evidence="2">
    <location>
        <begin position="227"/>
        <end position="243"/>
    </location>
</feature>
<sequence>MMKMKNDEKRNKRKTTRLLSSVQQQKTALINNYNQNKIKTNVVVIIDESSPTKIPCNDSFESIPICSDSIQSKHQPTEPTNQTIKEKEKTESINSDHNNNIDHNSIENISNNNHNQQSQTNLEQKRIMSSSFTLTATPLASIPTTLTTTTIVDQIPNCQPQQPKQKSDLILEQQEQFQSNGTNYCSESISLVEQKIKANSIITDTNTTTTTDHNNKKTMTMTMAHNNNNLINNTNNNNNSNDVDPFEDDDGIIDDSKKINENNTSSARQSEDQSGGSGNTNKTKPDSCSSYSSLNNDEMNSATSLYSQESAVETRMTRANVSVRPVNMNYQRKYSLAVPGEPRYVHRRESGSRSPLNSSCGGLSPSELSTPSPSCSNSINEDQSSFSSHSIHSKHCTLSVDELFLKSSHHQQTTTATLLQAAAAAAAAGIGVGVGSPDDGDDDGIYDDLIQMDLDDNNNKHDTNSGSSNVGNTVNNKKNKHSRLVDELCRNLIHLKTATSLDNCSDSRKSNSNTTIKSIISNTKDNEQSIKAVVDSTNNDFDHNHSQNNNNKNNRHHRESIATTTITTNMKKPKQRKNSMTAIIASLLLPDSICQKLGASLNNDRYFESNNSEENNDSIENENNDNHHQQQSKTMMCSSSTKDQSNNDDNVGDKSINAANSGQNRKRKGSIAQITSASATRLVRLLRRTHSAGASKDVPSYALFLAHEPNENSVSSMMPLSSTKLGQNHSSHYSSSKDKSKSRKRRLKDKSAKNRPSSSTGNNGNDDEKDHYHHHHTRHQNHHHHDHDQHDTMSGSGSSGLEDMKQRLRFLSRRHTDSSLHASTVRPSRDEVEKWSKSFRDLMANRYGSALFRAFLCREFSDENLEFWLACEEYRKIRSSKLRHRAKKIFDNYVAVRSPREVNLDHHLRLDIQKNLATPSKFTFDEAQKKIQSLLESDSYVRFLQSDLYTDLVVPELKRSTTANNDNNDYNNHDDDVNYCDDNKFKKNPKHSKETSASNSRRHSKDSQNQQSTSSPPPFLP</sequence>
<keyword evidence="4" id="KW-1185">Reference proteome</keyword>
<feature type="domain" description="RGS" evidence="3">
    <location>
        <begin position="838"/>
        <end position="953"/>
    </location>
</feature>
<dbReference type="Proteomes" id="UP000515146">
    <property type="component" value="Unplaced"/>
</dbReference>
<proteinExistence type="predicted"/>
<dbReference type="GO" id="GO:0008277">
    <property type="term" value="P:regulation of G protein-coupled receptor signaling pathway"/>
    <property type="evidence" value="ECO:0007669"/>
    <property type="project" value="InterPro"/>
</dbReference>